<reference evidence="1 2" key="1">
    <citation type="journal article" date="2018" name="Front. Microbiol.">
        <title>Adaptation of the Freshwater Bloom-Forming Cyanobacterium Microcystis aeruginosa to Brackish Water Is Driven by Recent Horizontal Transfer of Sucrose Genes.</title>
        <authorList>
            <person name="Tanabe Y."/>
            <person name="Hodoki Y."/>
            <person name="Sano T."/>
            <person name="Tada K."/>
            <person name="Watanabe M.M."/>
        </authorList>
    </citation>
    <scope>NUCLEOTIDE SEQUENCE [LARGE SCALE GENOMIC DNA]</scope>
    <source>
        <strain evidence="1 2">Sj</strain>
    </source>
</reference>
<gene>
    <name evidence="1" type="ORF">MSj_04213</name>
</gene>
<dbReference type="EMBL" id="BDSG01000242">
    <property type="protein sequence ID" value="GBL12693.1"/>
    <property type="molecule type" value="Genomic_DNA"/>
</dbReference>
<name>A0A2Z6UZM3_MICAE</name>
<dbReference type="AlphaFoldDB" id="A0A2Z6UZM3"/>
<evidence type="ECO:0000313" key="2">
    <source>
        <dbReference type="Proteomes" id="UP000248272"/>
    </source>
</evidence>
<organism evidence="1 2">
    <name type="scientific">Microcystis aeruginosa Sj</name>
    <dbReference type="NCBI Taxonomy" id="1979544"/>
    <lineage>
        <taxon>Bacteria</taxon>
        <taxon>Bacillati</taxon>
        <taxon>Cyanobacteriota</taxon>
        <taxon>Cyanophyceae</taxon>
        <taxon>Oscillatoriophycideae</taxon>
        <taxon>Chroococcales</taxon>
        <taxon>Microcystaceae</taxon>
        <taxon>Microcystis</taxon>
    </lineage>
</organism>
<proteinExistence type="predicted"/>
<evidence type="ECO:0000313" key="1">
    <source>
        <dbReference type="EMBL" id="GBL12693.1"/>
    </source>
</evidence>
<accession>A0A2Z6UZM3</accession>
<sequence>MDSLRWTDISGPVAVLSDSPQVGIGVAIPIPITEPGCVGRTFFQHTAQTFASAPTCQISYLILIEMTTILFTAGFGTG</sequence>
<dbReference type="Proteomes" id="UP000248272">
    <property type="component" value="Unassembled WGS sequence"/>
</dbReference>
<protein>
    <submittedName>
        <fullName evidence="1">Uncharacterized protein</fullName>
    </submittedName>
</protein>
<comment type="caution">
    <text evidence="1">The sequence shown here is derived from an EMBL/GenBank/DDBJ whole genome shotgun (WGS) entry which is preliminary data.</text>
</comment>